<evidence type="ECO:0000313" key="3">
    <source>
        <dbReference type="Proteomes" id="UP000677436"/>
    </source>
</evidence>
<keyword evidence="1" id="KW-0812">Transmembrane</keyword>
<keyword evidence="1" id="KW-0472">Membrane</keyword>
<dbReference type="RefSeq" id="WP_212772269.1">
    <property type="nucleotide sequence ID" value="NZ_AP024601.1"/>
</dbReference>
<reference evidence="2" key="2">
    <citation type="journal article" date="2021" name="Microbiol. Resour. Announc.">
        <title>Complete Genome Sequence of Polycladomyces abyssicola JIR-001T, Isolated from Hemipelagic Sediment in Deep Seawater.</title>
        <authorList>
            <person name="Tsubouchi T."/>
            <person name="Kaneko Y."/>
        </authorList>
    </citation>
    <scope>NUCLEOTIDE SEQUENCE</scope>
    <source>
        <strain evidence="2">JIR-001</strain>
    </source>
</reference>
<gene>
    <name evidence="2" type="ORF">JIR001_16270</name>
</gene>
<dbReference type="EMBL" id="AP024601">
    <property type="protein sequence ID" value="BCU81844.1"/>
    <property type="molecule type" value="Genomic_DNA"/>
</dbReference>
<sequence>MKTRVMAAILSLVVTLVLLFGGYFAYQWWALKKPIEAMLTHEPHFQLVELRIEPDRVWIKANTDPAFSFTNQFPYLNKRVKNMVGERAVTIQLVDKPDPVLNRAWNRMVFGIEEGLVNARYSQIPKSVDTVAKSMQIRYDITMDDQFLYVELHRGPHTLYRVLPLHKSNSGVKDNG</sequence>
<dbReference type="AlphaFoldDB" id="A0A8D5UEX6"/>
<organism evidence="2 3">
    <name type="scientific">Polycladomyces abyssicola</name>
    <dbReference type="NCBI Taxonomy" id="1125966"/>
    <lineage>
        <taxon>Bacteria</taxon>
        <taxon>Bacillati</taxon>
        <taxon>Bacillota</taxon>
        <taxon>Bacilli</taxon>
        <taxon>Bacillales</taxon>
        <taxon>Thermoactinomycetaceae</taxon>
        <taxon>Polycladomyces</taxon>
    </lineage>
</organism>
<accession>A0A8D5UEX6</accession>
<evidence type="ECO:0000256" key="1">
    <source>
        <dbReference type="SAM" id="Phobius"/>
    </source>
</evidence>
<reference evidence="2" key="1">
    <citation type="journal article" date="2013" name="Int. J. Syst. Evol. Microbiol.">
        <title>Polycladomyces abyssicola gen. nov., sp. nov., a thermophilic filamentous bacterium isolated from hemipelagic sediment.</title>
        <authorList>
            <person name="Tsubouchi T."/>
            <person name="Shimane Y."/>
            <person name="Mori K."/>
            <person name="Usui K."/>
            <person name="Hiraki T."/>
            <person name="Tame A."/>
            <person name="Uematsu K."/>
            <person name="Maruyama T."/>
            <person name="Hatada Y."/>
        </authorList>
    </citation>
    <scope>NUCLEOTIDE SEQUENCE</scope>
    <source>
        <strain evidence="2">JIR-001</strain>
    </source>
</reference>
<dbReference type="Proteomes" id="UP000677436">
    <property type="component" value="Chromosome"/>
</dbReference>
<protein>
    <submittedName>
        <fullName evidence="2">Uncharacterized protein</fullName>
    </submittedName>
</protein>
<name>A0A8D5UEX6_9BACL</name>
<evidence type="ECO:0000313" key="2">
    <source>
        <dbReference type="EMBL" id="BCU81844.1"/>
    </source>
</evidence>
<keyword evidence="1" id="KW-1133">Transmembrane helix</keyword>
<keyword evidence="3" id="KW-1185">Reference proteome</keyword>
<proteinExistence type="predicted"/>
<dbReference type="KEGG" id="pabs:JIR001_16270"/>
<feature type="transmembrane region" description="Helical" evidence="1">
    <location>
        <begin position="6"/>
        <end position="26"/>
    </location>
</feature>